<dbReference type="InterPro" id="IPR051201">
    <property type="entry name" value="Chloro_Bact_Ser_Proteases"/>
</dbReference>
<keyword evidence="4" id="KW-1133">Transmembrane helix</keyword>
<reference evidence="5" key="1">
    <citation type="submission" date="2022-11" db="EMBL/GenBank/DDBJ databases">
        <title>WGS of Natronobacillus azotifigens 24KS-1, an anaerobic diazotrophic haloalkaliphile from soda-rich habitats.</title>
        <authorList>
            <person name="Sorokin D.Y."/>
            <person name="Merkel A.Y."/>
        </authorList>
    </citation>
    <scope>NUCLEOTIDE SEQUENCE</scope>
    <source>
        <strain evidence="5">24KS-1</strain>
    </source>
</reference>
<dbReference type="Proteomes" id="UP001084197">
    <property type="component" value="Unassembled WGS sequence"/>
</dbReference>
<evidence type="ECO:0000256" key="3">
    <source>
        <dbReference type="ARBA" id="ARBA00022825"/>
    </source>
</evidence>
<dbReference type="InterPro" id="IPR009003">
    <property type="entry name" value="Peptidase_S1_PA"/>
</dbReference>
<keyword evidence="2" id="KW-0378">Hydrolase</keyword>
<accession>A0A9J6RF30</accession>
<dbReference type="AlphaFoldDB" id="A0A9J6RF30"/>
<feature type="transmembrane region" description="Helical" evidence="4">
    <location>
        <begin position="7"/>
        <end position="28"/>
    </location>
</feature>
<dbReference type="Pfam" id="PF13365">
    <property type="entry name" value="Trypsin_2"/>
    <property type="match status" value="1"/>
</dbReference>
<dbReference type="InterPro" id="IPR001940">
    <property type="entry name" value="Peptidase_S1C"/>
</dbReference>
<evidence type="ECO:0000313" key="5">
    <source>
        <dbReference type="EMBL" id="MCZ0703947.1"/>
    </source>
</evidence>
<dbReference type="GO" id="GO:0004252">
    <property type="term" value="F:serine-type endopeptidase activity"/>
    <property type="evidence" value="ECO:0007669"/>
    <property type="project" value="InterPro"/>
</dbReference>
<keyword evidence="6" id="KW-1185">Reference proteome</keyword>
<dbReference type="GO" id="GO:0006508">
    <property type="term" value="P:proteolysis"/>
    <property type="evidence" value="ECO:0007669"/>
    <property type="project" value="UniProtKB-KW"/>
</dbReference>
<organism evidence="5 6">
    <name type="scientific">Natronobacillus azotifigens</name>
    <dbReference type="NCBI Taxonomy" id="472978"/>
    <lineage>
        <taxon>Bacteria</taxon>
        <taxon>Bacillati</taxon>
        <taxon>Bacillota</taxon>
        <taxon>Bacilli</taxon>
        <taxon>Bacillales</taxon>
        <taxon>Bacillaceae</taxon>
        <taxon>Natronobacillus</taxon>
    </lineage>
</organism>
<name>A0A9J6RF30_9BACI</name>
<dbReference type="SUPFAM" id="SSF50494">
    <property type="entry name" value="Trypsin-like serine proteases"/>
    <property type="match status" value="1"/>
</dbReference>
<evidence type="ECO:0000256" key="2">
    <source>
        <dbReference type="ARBA" id="ARBA00022801"/>
    </source>
</evidence>
<keyword evidence="3" id="KW-0720">Serine protease</keyword>
<proteinExistence type="predicted"/>
<evidence type="ECO:0000256" key="1">
    <source>
        <dbReference type="ARBA" id="ARBA00022670"/>
    </source>
</evidence>
<protein>
    <submittedName>
        <fullName evidence="5">Trypsin-like peptidase domain-containing protein</fullName>
    </submittedName>
</protein>
<keyword evidence="1" id="KW-0645">Protease</keyword>
<dbReference type="Gene3D" id="2.40.10.120">
    <property type="match status" value="1"/>
</dbReference>
<dbReference type="PANTHER" id="PTHR43343:SF3">
    <property type="entry name" value="PROTEASE DO-LIKE 8, CHLOROPLASTIC"/>
    <property type="match status" value="1"/>
</dbReference>
<dbReference type="EMBL" id="JAPRAT010000025">
    <property type="protein sequence ID" value="MCZ0703947.1"/>
    <property type="molecule type" value="Genomic_DNA"/>
</dbReference>
<dbReference type="RefSeq" id="WP_268780712.1">
    <property type="nucleotide sequence ID" value="NZ_JAPRAT010000025.1"/>
</dbReference>
<comment type="caution">
    <text evidence="5">The sequence shown here is derived from an EMBL/GenBank/DDBJ whole genome shotgun (WGS) entry which is preliminary data.</text>
</comment>
<evidence type="ECO:0000313" key="6">
    <source>
        <dbReference type="Proteomes" id="UP001084197"/>
    </source>
</evidence>
<keyword evidence="4" id="KW-0472">Membrane</keyword>
<dbReference type="PANTHER" id="PTHR43343">
    <property type="entry name" value="PEPTIDASE S12"/>
    <property type="match status" value="1"/>
</dbReference>
<dbReference type="PRINTS" id="PR00834">
    <property type="entry name" value="PROTEASES2C"/>
</dbReference>
<evidence type="ECO:0000256" key="4">
    <source>
        <dbReference type="SAM" id="Phobius"/>
    </source>
</evidence>
<keyword evidence="4" id="KW-0812">Transmembrane</keyword>
<gene>
    <name evidence="5" type="ORF">OWO01_12065</name>
</gene>
<sequence>MLKRKKIMLIAFITLSSILGLFVILTTYQNQVNKELDLENVLAVYNYNSNENSDLQSIIHETQKNVVQINVDTHYNDRIGSGFLYNTRGDIITNAHVIQDARSITVTMANAETYPAAIVGIGEEQDIAVIRVPQLINQTPMEIEVNDRLPIGAEVLAVGSPLGFQNSVSLGIISGINRSFEINEFLYDNVYQISANIRQGNSGGPLVDTNTGRVVGVNAAGIDDSGIAFSIPIQSIIDDVTNWSTSVTDEDLIFPNYSRSLVREPDLIKEDADYLINYFFESVLMRDYLNAYTLLGSQLQSDMDYSAFRGKFSHGKTLELVQMESDYIDDKEHVLVTADVNKTEIDDNRQLSSIYTFIVAYENDQLKIIDFTIETSTT</sequence>